<feature type="domain" description="Enoyl reductase (ER)" evidence="8">
    <location>
        <begin position="13"/>
        <end position="339"/>
    </location>
</feature>
<evidence type="ECO:0000259" key="8">
    <source>
        <dbReference type="SMART" id="SM00829"/>
    </source>
</evidence>
<keyword evidence="2 7" id="KW-0479">Metal-binding</keyword>
<dbReference type="Gene3D" id="3.90.180.10">
    <property type="entry name" value="Medium-chain alcohol dehydrogenases, catalytic domain"/>
    <property type="match status" value="1"/>
</dbReference>
<dbReference type="InterPro" id="IPR013149">
    <property type="entry name" value="ADH-like_C"/>
</dbReference>
<comment type="caution">
    <text evidence="9">The sequence shown here is derived from an EMBL/GenBank/DDBJ whole genome shotgun (WGS) entry which is preliminary data.</text>
</comment>
<dbReference type="InterPro" id="IPR002328">
    <property type="entry name" value="ADH_Zn_CS"/>
</dbReference>
<keyword evidence="3 7" id="KW-0862">Zinc</keyword>
<proteinExistence type="inferred from homology"/>
<dbReference type="RefSeq" id="WP_310368476.1">
    <property type="nucleotide sequence ID" value="NZ_JAVDYB010000001.1"/>
</dbReference>
<dbReference type="SUPFAM" id="SSF51735">
    <property type="entry name" value="NAD(P)-binding Rossmann-fold domains"/>
    <property type="match status" value="1"/>
</dbReference>
<sequence>MRTTGMALTAPGGTWEPYDFERRALRPDDVAVRVTWCGVCHSDLHAAEAMTAGSPPLVPGHEFVGEVTAVGGEVTEFRVGDPVAVGNIVDSCGTCTACRAGQEQFCVEYPTTTYGGRDRVDGSATLGAYSRDYVVREAFVYPLPSGLDPAGVAPLMCAGATVYEPLRRWNAGPGQLVGVVGLGGLGHLAVKFAVALGARVAVFTTSPGKEAAARELGADEVIVSGDPDAMAAQSGRFDLIIDTASAKHDPSPYLRALRMDGTLCMLGIPDRYEPEAMALLYGFKRLTGSGSSGRPRTREMLEFAARHGITADVERIPARRVGHALDRLSRNDVRWRFVLDLADLDADAPADSGVRSAG</sequence>
<evidence type="ECO:0000256" key="2">
    <source>
        <dbReference type="ARBA" id="ARBA00022723"/>
    </source>
</evidence>
<dbReference type="Pfam" id="PF00107">
    <property type="entry name" value="ADH_zinc_N"/>
    <property type="match status" value="1"/>
</dbReference>
<comment type="cofactor">
    <cofactor evidence="1 7">
        <name>Zn(2+)</name>
        <dbReference type="ChEBI" id="CHEBI:29105"/>
    </cofactor>
</comment>
<protein>
    <recommendedName>
        <fullName evidence="5">alcohol dehydrogenase (NADP(+))</fullName>
        <ecNumber evidence="5">1.1.1.2</ecNumber>
    </recommendedName>
</protein>
<dbReference type="Pfam" id="PF08240">
    <property type="entry name" value="ADH_N"/>
    <property type="match status" value="1"/>
</dbReference>
<dbReference type="SUPFAM" id="SSF50129">
    <property type="entry name" value="GroES-like"/>
    <property type="match status" value="1"/>
</dbReference>
<dbReference type="CDD" id="cd05283">
    <property type="entry name" value="CAD1"/>
    <property type="match status" value="1"/>
</dbReference>
<evidence type="ECO:0000256" key="5">
    <source>
        <dbReference type="ARBA" id="ARBA00024074"/>
    </source>
</evidence>
<keyword evidence="10" id="KW-1185">Reference proteome</keyword>
<dbReference type="InterPro" id="IPR013154">
    <property type="entry name" value="ADH-like_N"/>
</dbReference>
<dbReference type="InterPro" id="IPR047109">
    <property type="entry name" value="CAD-like"/>
</dbReference>
<dbReference type="InterPro" id="IPR020843">
    <property type="entry name" value="ER"/>
</dbReference>
<dbReference type="InterPro" id="IPR036291">
    <property type="entry name" value="NAD(P)-bd_dom_sf"/>
</dbReference>
<comment type="catalytic activity">
    <reaction evidence="6">
        <text>a primary alcohol + NADP(+) = an aldehyde + NADPH + H(+)</text>
        <dbReference type="Rhea" id="RHEA:15937"/>
        <dbReference type="ChEBI" id="CHEBI:15378"/>
        <dbReference type="ChEBI" id="CHEBI:15734"/>
        <dbReference type="ChEBI" id="CHEBI:17478"/>
        <dbReference type="ChEBI" id="CHEBI:57783"/>
        <dbReference type="ChEBI" id="CHEBI:58349"/>
        <dbReference type="EC" id="1.1.1.2"/>
    </reaction>
</comment>
<dbReference type="FunFam" id="3.40.50.720:FF:000022">
    <property type="entry name" value="Cinnamyl alcohol dehydrogenase"/>
    <property type="match status" value="1"/>
</dbReference>
<evidence type="ECO:0000256" key="4">
    <source>
        <dbReference type="ARBA" id="ARBA00023002"/>
    </source>
</evidence>
<accession>A0AAE4CB15</accession>
<dbReference type="PROSITE" id="PS00059">
    <property type="entry name" value="ADH_ZINC"/>
    <property type="match status" value="1"/>
</dbReference>
<dbReference type="Gene3D" id="3.40.50.720">
    <property type="entry name" value="NAD(P)-binding Rossmann-like Domain"/>
    <property type="match status" value="1"/>
</dbReference>
<evidence type="ECO:0000256" key="3">
    <source>
        <dbReference type="ARBA" id="ARBA00022833"/>
    </source>
</evidence>
<evidence type="ECO:0000313" key="9">
    <source>
        <dbReference type="EMBL" id="MDR7276389.1"/>
    </source>
</evidence>
<dbReference type="InterPro" id="IPR011032">
    <property type="entry name" value="GroES-like_sf"/>
</dbReference>
<dbReference type="GO" id="GO:0008106">
    <property type="term" value="F:alcohol dehydrogenase (NADP+) activity"/>
    <property type="evidence" value="ECO:0007669"/>
    <property type="project" value="UniProtKB-EC"/>
</dbReference>
<dbReference type="EC" id="1.1.1.2" evidence="5"/>
<dbReference type="Proteomes" id="UP001183643">
    <property type="component" value="Unassembled WGS sequence"/>
</dbReference>
<organism evidence="9 10">
    <name type="scientific">Catenuloplanes atrovinosus</name>
    <dbReference type="NCBI Taxonomy" id="137266"/>
    <lineage>
        <taxon>Bacteria</taxon>
        <taxon>Bacillati</taxon>
        <taxon>Actinomycetota</taxon>
        <taxon>Actinomycetes</taxon>
        <taxon>Micromonosporales</taxon>
        <taxon>Micromonosporaceae</taxon>
        <taxon>Catenuloplanes</taxon>
    </lineage>
</organism>
<evidence type="ECO:0000256" key="1">
    <source>
        <dbReference type="ARBA" id="ARBA00001947"/>
    </source>
</evidence>
<dbReference type="EMBL" id="JAVDYB010000001">
    <property type="protein sequence ID" value="MDR7276389.1"/>
    <property type="molecule type" value="Genomic_DNA"/>
</dbReference>
<evidence type="ECO:0000313" key="10">
    <source>
        <dbReference type="Proteomes" id="UP001183643"/>
    </source>
</evidence>
<dbReference type="AlphaFoldDB" id="A0AAE4CB15"/>
<evidence type="ECO:0000256" key="7">
    <source>
        <dbReference type="RuleBase" id="RU361277"/>
    </source>
</evidence>
<name>A0AAE4CB15_9ACTN</name>
<dbReference type="SMART" id="SM00829">
    <property type="entry name" value="PKS_ER"/>
    <property type="match status" value="1"/>
</dbReference>
<gene>
    <name evidence="9" type="ORF">J2S41_003167</name>
</gene>
<reference evidence="9" key="1">
    <citation type="submission" date="2023-07" db="EMBL/GenBank/DDBJ databases">
        <title>Sequencing the genomes of 1000 actinobacteria strains.</title>
        <authorList>
            <person name="Klenk H.-P."/>
        </authorList>
    </citation>
    <scope>NUCLEOTIDE SEQUENCE</scope>
    <source>
        <strain evidence="9">DSM 44707</strain>
    </source>
</reference>
<dbReference type="PANTHER" id="PTHR42683">
    <property type="entry name" value="ALDEHYDE REDUCTASE"/>
    <property type="match status" value="1"/>
</dbReference>
<keyword evidence="4 9" id="KW-0560">Oxidoreductase</keyword>
<evidence type="ECO:0000256" key="6">
    <source>
        <dbReference type="ARBA" id="ARBA00048262"/>
    </source>
</evidence>
<dbReference type="GO" id="GO:0008270">
    <property type="term" value="F:zinc ion binding"/>
    <property type="evidence" value="ECO:0007669"/>
    <property type="project" value="InterPro"/>
</dbReference>
<comment type="similarity">
    <text evidence="7">Belongs to the zinc-containing alcohol dehydrogenase family.</text>
</comment>